<keyword evidence="2" id="KW-1185">Reference proteome</keyword>
<accession>A0A541BMS9</accession>
<reference evidence="1 2" key="1">
    <citation type="submission" date="2019-06" db="EMBL/GenBank/DDBJ databases">
        <title>Rhodococcus spaelei sp. nov., isolated from a cave.</title>
        <authorList>
            <person name="Lee S.D."/>
        </authorList>
    </citation>
    <scope>NUCLEOTIDE SEQUENCE [LARGE SCALE GENOMIC DNA]</scope>
    <source>
        <strain evidence="1 2">C9-5</strain>
    </source>
</reference>
<proteinExistence type="predicted"/>
<protein>
    <submittedName>
        <fullName evidence="1">Uncharacterized protein</fullName>
    </submittedName>
</protein>
<dbReference type="RefSeq" id="WP_142097997.1">
    <property type="nucleotide sequence ID" value="NZ_VIGH01000003.1"/>
</dbReference>
<organism evidence="1 2">
    <name type="scientific">Rhodococcus spelaei</name>
    <dbReference type="NCBI Taxonomy" id="2546320"/>
    <lineage>
        <taxon>Bacteria</taxon>
        <taxon>Bacillati</taxon>
        <taxon>Actinomycetota</taxon>
        <taxon>Actinomycetes</taxon>
        <taxon>Mycobacteriales</taxon>
        <taxon>Nocardiaceae</taxon>
        <taxon>Rhodococcus</taxon>
    </lineage>
</organism>
<gene>
    <name evidence="1" type="ORF">FK531_09205</name>
</gene>
<evidence type="ECO:0000313" key="2">
    <source>
        <dbReference type="Proteomes" id="UP000316256"/>
    </source>
</evidence>
<dbReference type="EMBL" id="VIGH01000003">
    <property type="protein sequence ID" value="TQF73637.1"/>
    <property type="molecule type" value="Genomic_DNA"/>
</dbReference>
<name>A0A541BMS9_9NOCA</name>
<comment type="caution">
    <text evidence="1">The sequence shown here is derived from an EMBL/GenBank/DDBJ whole genome shotgun (WGS) entry which is preliminary data.</text>
</comment>
<dbReference type="Proteomes" id="UP000316256">
    <property type="component" value="Unassembled WGS sequence"/>
</dbReference>
<dbReference type="AlphaFoldDB" id="A0A541BMS9"/>
<sequence length="134" mass="13178">MIKNTGQATGGLAVATIAAIALVGTGIAHADNSFGPTSNSCPISAGAQAPVGQPAGIFVADPFALLPPPQRTDNLDLSPLMGSSAGSGKVQILPGQGVLLPTHGMGVGILKGSYWRGVTGPTTECAVAGTFIVN</sequence>
<evidence type="ECO:0000313" key="1">
    <source>
        <dbReference type="EMBL" id="TQF73637.1"/>
    </source>
</evidence>